<protein>
    <submittedName>
        <fullName evidence="1">Uncharacterized protein</fullName>
    </submittedName>
</protein>
<proteinExistence type="predicted"/>
<dbReference type="Proteomes" id="UP000499080">
    <property type="component" value="Unassembled WGS sequence"/>
</dbReference>
<accession>A0A4Y2H6Z4</accession>
<organism evidence="1 2">
    <name type="scientific">Araneus ventricosus</name>
    <name type="common">Orbweaver spider</name>
    <name type="synonym">Epeira ventricosa</name>
    <dbReference type="NCBI Taxonomy" id="182803"/>
    <lineage>
        <taxon>Eukaryota</taxon>
        <taxon>Metazoa</taxon>
        <taxon>Ecdysozoa</taxon>
        <taxon>Arthropoda</taxon>
        <taxon>Chelicerata</taxon>
        <taxon>Arachnida</taxon>
        <taxon>Araneae</taxon>
        <taxon>Araneomorphae</taxon>
        <taxon>Entelegynae</taxon>
        <taxon>Araneoidea</taxon>
        <taxon>Araneidae</taxon>
        <taxon>Araneus</taxon>
    </lineage>
</organism>
<keyword evidence="2" id="KW-1185">Reference proteome</keyword>
<sequence>MLTSVLSPSGVASEARAIEVFTSGSRCTSGECRARQVSGNSIFYLHVAGKCVFVSDRVRGALNVRLIVDMPVSSYGGLEEKYELFLFIFMYHL</sequence>
<comment type="caution">
    <text evidence="1">The sequence shown here is derived from an EMBL/GenBank/DDBJ whole genome shotgun (WGS) entry which is preliminary data.</text>
</comment>
<reference evidence="1 2" key="1">
    <citation type="journal article" date="2019" name="Sci. Rep.">
        <title>Orb-weaving spider Araneus ventricosus genome elucidates the spidroin gene catalogue.</title>
        <authorList>
            <person name="Kono N."/>
            <person name="Nakamura H."/>
            <person name="Ohtoshi R."/>
            <person name="Moran D.A.P."/>
            <person name="Shinohara A."/>
            <person name="Yoshida Y."/>
            <person name="Fujiwara M."/>
            <person name="Mori M."/>
            <person name="Tomita M."/>
            <person name="Arakawa K."/>
        </authorList>
    </citation>
    <scope>NUCLEOTIDE SEQUENCE [LARGE SCALE GENOMIC DNA]</scope>
</reference>
<name>A0A4Y2H6Z4_ARAVE</name>
<evidence type="ECO:0000313" key="1">
    <source>
        <dbReference type="EMBL" id="GBM61337.1"/>
    </source>
</evidence>
<evidence type="ECO:0000313" key="2">
    <source>
        <dbReference type="Proteomes" id="UP000499080"/>
    </source>
</evidence>
<gene>
    <name evidence="1" type="ORF">AVEN_177285_1</name>
</gene>
<dbReference type="AlphaFoldDB" id="A0A4Y2H6Z4"/>
<dbReference type="EMBL" id="BGPR01101914">
    <property type="protein sequence ID" value="GBM61337.1"/>
    <property type="molecule type" value="Genomic_DNA"/>
</dbReference>